<evidence type="ECO:0000313" key="3">
    <source>
        <dbReference type="EMBL" id="QNP63620.1"/>
    </source>
</evidence>
<feature type="domain" description="HTH cro/C1-type" evidence="2">
    <location>
        <begin position="39"/>
        <end position="92"/>
    </location>
</feature>
<dbReference type="Gene3D" id="1.10.260.40">
    <property type="entry name" value="lambda repressor-like DNA-binding domains"/>
    <property type="match status" value="1"/>
</dbReference>
<organism evidence="3 4">
    <name type="scientific">Streptomyces genisteinicus</name>
    <dbReference type="NCBI Taxonomy" id="2768068"/>
    <lineage>
        <taxon>Bacteria</taxon>
        <taxon>Bacillati</taxon>
        <taxon>Actinomycetota</taxon>
        <taxon>Actinomycetes</taxon>
        <taxon>Kitasatosporales</taxon>
        <taxon>Streptomycetaceae</taxon>
        <taxon>Streptomyces</taxon>
    </lineage>
</organism>
<dbReference type="CDD" id="cd00093">
    <property type="entry name" value="HTH_XRE"/>
    <property type="match status" value="1"/>
</dbReference>
<dbReference type="KEGG" id="sgj:IAG43_12205"/>
<dbReference type="RefSeq" id="WP_187740777.1">
    <property type="nucleotide sequence ID" value="NZ_CP060825.1"/>
</dbReference>
<dbReference type="Pfam" id="PF13560">
    <property type="entry name" value="HTH_31"/>
    <property type="match status" value="1"/>
</dbReference>
<proteinExistence type="predicted"/>
<dbReference type="EMBL" id="CP060825">
    <property type="protein sequence ID" value="QNP63620.1"/>
    <property type="molecule type" value="Genomic_DNA"/>
</dbReference>
<dbReference type="Pfam" id="PF19054">
    <property type="entry name" value="DUF5753"/>
    <property type="match status" value="1"/>
</dbReference>
<protein>
    <submittedName>
        <fullName evidence="3">Helix-turn-helix domain-containing protein</fullName>
    </submittedName>
</protein>
<dbReference type="AlphaFoldDB" id="A0A7H0HSV4"/>
<dbReference type="InterPro" id="IPR043917">
    <property type="entry name" value="DUF5753"/>
</dbReference>
<evidence type="ECO:0000313" key="4">
    <source>
        <dbReference type="Proteomes" id="UP000516230"/>
    </source>
</evidence>
<sequence>MTDEDGRAGAAAGAGEPDRDVELEDDDSGAVIAAVGRQVRLWREAAGMRAAELGAAIGYGENQVYKVEVGKRIPKPEFLDRADEVLGAGGKLAAMKRDVAEARYPKKVRDLAKLEADAVEMGAYASVVVHGLLQTEEYARALYGERRPAFSEEQVERLVAARLSRQSVFGRQPAPLLTFVQEEATLRRPTGGRMVLRRQLEHLLELSSLRHVEIQVMPTETEEHAGLGGSHQVLKLSDGTAVGHNEVQLTSRLITEPKEVQILEMRYGLIRAQALTPRLSRTFIEKLAGET</sequence>
<dbReference type="InterPro" id="IPR010982">
    <property type="entry name" value="Lambda_DNA-bd_dom_sf"/>
</dbReference>
<reference evidence="3 4" key="1">
    <citation type="submission" date="2020-08" db="EMBL/GenBank/DDBJ databases">
        <title>A novel species.</title>
        <authorList>
            <person name="Gao J."/>
        </authorList>
    </citation>
    <scope>NUCLEOTIDE SEQUENCE [LARGE SCALE GENOMIC DNA]</scope>
    <source>
        <strain evidence="3 4">CRPJ-33</strain>
    </source>
</reference>
<evidence type="ECO:0000256" key="1">
    <source>
        <dbReference type="SAM" id="MobiDB-lite"/>
    </source>
</evidence>
<dbReference type="Proteomes" id="UP000516230">
    <property type="component" value="Chromosome"/>
</dbReference>
<dbReference type="InterPro" id="IPR001387">
    <property type="entry name" value="Cro/C1-type_HTH"/>
</dbReference>
<accession>A0A7H0HSV4</accession>
<dbReference type="SUPFAM" id="SSF47413">
    <property type="entry name" value="lambda repressor-like DNA-binding domains"/>
    <property type="match status" value="1"/>
</dbReference>
<dbReference type="GO" id="GO:0003677">
    <property type="term" value="F:DNA binding"/>
    <property type="evidence" value="ECO:0007669"/>
    <property type="project" value="InterPro"/>
</dbReference>
<keyword evidence="4" id="KW-1185">Reference proteome</keyword>
<evidence type="ECO:0000259" key="2">
    <source>
        <dbReference type="PROSITE" id="PS50943"/>
    </source>
</evidence>
<name>A0A7H0HSV4_9ACTN</name>
<feature type="region of interest" description="Disordered" evidence="1">
    <location>
        <begin position="1"/>
        <end position="26"/>
    </location>
</feature>
<dbReference type="PROSITE" id="PS50943">
    <property type="entry name" value="HTH_CROC1"/>
    <property type="match status" value="1"/>
</dbReference>
<gene>
    <name evidence="3" type="ORF">IAG43_12205</name>
</gene>
<dbReference type="SMART" id="SM00530">
    <property type="entry name" value="HTH_XRE"/>
    <property type="match status" value="1"/>
</dbReference>